<dbReference type="InterPro" id="IPR010285">
    <property type="entry name" value="DNA_helicase_pif1-like_DEAD"/>
</dbReference>
<dbReference type="PANTHER" id="PTHR10492:SF72">
    <property type="entry name" value="ATP-DEPENDENT DNA HELICASE"/>
    <property type="match status" value="1"/>
</dbReference>
<comment type="cofactor">
    <cofactor evidence="1">
        <name>Mg(2+)</name>
        <dbReference type="ChEBI" id="CHEBI:18420"/>
    </cofactor>
</comment>
<feature type="transmembrane region" description="Helical" evidence="3">
    <location>
        <begin position="342"/>
        <end position="365"/>
    </location>
</feature>
<dbReference type="GO" id="GO:0000723">
    <property type="term" value="P:telomere maintenance"/>
    <property type="evidence" value="ECO:0007669"/>
    <property type="project" value="InterPro"/>
</dbReference>
<evidence type="ECO:0000313" key="9">
    <source>
        <dbReference type="Proteomes" id="UP000004995"/>
    </source>
</evidence>
<name>K4A180_SETIT</name>
<dbReference type="InterPro" id="IPR025476">
    <property type="entry name" value="Helitron_helicase-like"/>
</dbReference>
<dbReference type="Gramene" id="KQL24412">
    <property type="protein sequence ID" value="KQL24412"/>
    <property type="gene ID" value="SETIT_032622mg"/>
</dbReference>
<feature type="domain" description="DNA helicase Pif1-like 2B" evidence="6">
    <location>
        <begin position="1087"/>
        <end position="1123"/>
    </location>
</feature>
<dbReference type="HOGENOM" id="CLU_001324_0_3_1"/>
<keyword evidence="1" id="KW-0067">ATP-binding</keyword>
<evidence type="ECO:0000256" key="1">
    <source>
        <dbReference type="RuleBase" id="RU363044"/>
    </source>
</evidence>
<dbReference type="GO" id="GO:0006281">
    <property type="term" value="P:DNA repair"/>
    <property type="evidence" value="ECO:0007669"/>
    <property type="project" value="UniProtKB-KW"/>
</dbReference>
<organism evidence="7">
    <name type="scientific">Setaria italica</name>
    <name type="common">Foxtail millet</name>
    <name type="synonym">Panicum italicum</name>
    <dbReference type="NCBI Taxonomy" id="4555"/>
    <lineage>
        <taxon>Eukaryota</taxon>
        <taxon>Viridiplantae</taxon>
        <taxon>Streptophyta</taxon>
        <taxon>Embryophyta</taxon>
        <taxon>Tracheophyta</taxon>
        <taxon>Spermatophyta</taxon>
        <taxon>Magnoliopsida</taxon>
        <taxon>Liliopsida</taxon>
        <taxon>Poales</taxon>
        <taxon>Poaceae</taxon>
        <taxon>PACMAD clade</taxon>
        <taxon>Panicoideae</taxon>
        <taxon>Panicodae</taxon>
        <taxon>Paniceae</taxon>
        <taxon>Cenchrinae</taxon>
        <taxon>Setaria</taxon>
    </lineage>
</organism>
<keyword evidence="1" id="KW-0234">DNA repair</keyword>
<dbReference type="EMBL" id="AGNK02001067">
    <property type="status" value="NOT_ANNOTATED_CDS"/>
    <property type="molecule type" value="Genomic_DNA"/>
</dbReference>
<reference evidence="7" key="2">
    <citation type="submission" date="2015-07" db="EMBL/GenBank/DDBJ databases">
        <authorList>
            <person name="Noorani M."/>
        </authorList>
    </citation>
    <scope>NUCLEOTIDE SEQUENCE</scope>
    <source>
        <strain evidence="7">Yugu1</strain>
    </source>
</reference>
<keyword evidence="9" id="KW-1185">Reference proteome</keyword>
<protein>
    <recommendedName>
        <fullName evidence="1">ATP-dependent DNA helicase</fullName>
        <ecNumber evidence="1">5.6.2.3</ecNumber>
    </recommendedName>
</protein>
<dbReference type="Pfam" id="PF14214">
    <property type="entry name" value="Helitron_like_N"/>
    <property type="match status" value="1"/>
</dbReference>
<feature type="domain" description="Helitron helicase-like" evidence="5">
    <location>
        <begin position="363"/>
        <end position="504"/>
    </location>
</feature>
<evidence type="ECO:0000313" key="8">
    <source>
        <dbReference type="EnsemblPlants" id="KQL24412"/>
    </source>
</evidence>
<dbReference type="STRING" id="4555.K4A180"/>
<evidence type="ECO:0000313" key="7">
    <source>
        <dbReference type="EMBL" id="RCV11597.1"/>
    </source>
</evidence>
<evidence type="ECO:0000259" key="5">
    <source>
        <dbReference type="Pfam" id="PF14214"/>
    </source>
</evidence>
<keyword evidence="1" id="KW-0378">Hydrolase</keyword>
<dbReference type="Pfam" id="PF21530">
    <property type="entry name" value="Pif1_2B_dom"/>
    <property type="match status" value="1"/>
</dbReference>
<dbReference type="EC" id="5.6.2.3" evidence="1"/>
<evidence type="ECO:0000256" key="2">
    <source>
        <dbReference type="SAM" id="MobiDB-lite"/>
    </source>
</evidence>
<dbReference type="OMA" id="NEHTTHY"/>
<dbReference type="InterPro" id="IPR027417">
    <property type="entry name" value="P-loop_NTPase"/>
</dbReference>
<feature type="region of interest" description="Disordered" evidence="2">
    <location>
        <begin position="22"/>
        <end position="45"/>
    </location>
</feature>
<keyword evidence="3" id="KW-1133">Transmembrane helix</keyword>
<feature type="domain" description="DNA helicase Pif1-like DEAD-box helicase" evidence="4">
    <location>
        <begin position="887"/>
        <end position="1054"/>
    </location>
</feature>
<proteinExistence type="inferred from homology"/>
<reference evidence="7 9" key="1">
    <citation type="journal article" date="2012" name="Nat. Biotechnol.">
        <title>Reference genome sequence of the model plant Setaria.</title>
        <authorList>
            <person name="Bennetzen J.L."/>
            <person name="Schmutz J."/>
            <person name="Wang H."/>
            <person name="Percifield R."/>
            <person name="Hawkins J."/>
            <person name="Pontaroli A.C."/>
            <person name="Estep M."/>
            <person name="Feng L."/>
            <person name="Vaughn J.N."/>
            <person name="Grimwood J."/>
            <person name="Jenkins J."/>
            <person name="Barry K."/>
            <person name="Lindquist E."/>
            <person name="Hellsten U."/>
            <person name="Deshpande S."/>
            <person name="Wang X."/>
            <person name="Wu X."/>
            <person name="Mitros T."/>
            <person name="Triplett J."/>
            <person name="Yang X."/>
            <person name="Ye C.Y."/>
            <person name="Mauro-Herrera M."/>
            <person name="Wang L."/>
            <person name="Li P."/>
            <person name="Sharma M."/>
            <person name="Sharma R."/>
            <person name="Ronald P.C."/>
            <person name="Panaud O."/>
            <person name="Kellogg E.A."/>
            <person name="Brutnell T.P."/>
            <person name="Doust A.N."/>
            <person name="Tuskan G.A."/>
            <person name="Rokhsar D."/>
            <person name="Devos K.M."/>
        </authorList>
    </citation>
    <scope>NUCLEOTIDE SEQUENCE [LARGE SCALE GENOMIC DNA]</scope>
    <source>
        <strain evidence="9">cv. Yugu1</strain>
        <strain evidence="7">Yugu1</strain>
    </source>
</reference>
<keyword evidence="1" id="KW-0227">DNA damage</keyword>
<dbReference type="AlphaFoldDB" id="K4A180"/>
<dbReference type="PANTHER" id="PTHR10492">
    <property type="match status" value="1"/>
</dbReference>
<dbReference type="GO" id="GO:0006310">
    <property type="term" value="P:DNA recombination"/>
    <property type="evidence" value="ECO:0007669"/>
    <property type="project" value="UniProtKB-KW"/>
</dbReference>
<keyword evidence="1" id="KW-0233">DNA recombination</keyword>
<dbReference type="GO" id="GO:0016787">
    <property type="term" value="F:hydrolase activity"/>
    <property type="evidence" value="ECO:0007669"/>
    <property type="project" value="UniProtKB-KW"/>
</dbReference>
<dbReference type="FunFam" id="3.40.50.300:FF:002884">
    <property type="entry name" value="ATP-dependent DNA helicase"/>
    <property type="match status" value="1"/>
</dbReference>
<accession>K4A180</accession>
<comment type="catalytic activity">
    <reaction evidence="1">
        <text>ATP + H2O = ADP + phosphate + H(+)</text>
        <dbReference type="Rhea" id="RHEA:13065"/>
        <dbReference type="ChEBI" id="CHEBI:15377"/>
        <dbReference type="ChEBI" id="CHEBI:15378"/>
        <dbReference type="ChEBI" id="CHEBI:30616"/>
        <dbReference type="ChEBI" id="CHEBI:43474"/>
        <dbReference type="ChEBI" id="CHEBI:456216"/>
        <dbReference type="EC" id="5.6.2.3"/>
    </reaction>
</comment>
<dbReference type="SUPFAM" id="SSF52540">
    <property type="entry name" value="P-loop containing nucleoside triphosphate hydrolases"/>
    <property type="match status" value="2"/>
</dbReference>
<dbReference type="Gene3D" id="3.40.50.300">
    <property type="entry name" value="P-loop containing nucleotide triphosphate hydrolases"/>
    <property type="match status" value="1"/>
</dbReference>
<keyword evidence="3" id="KW-0472">Membrane</keyword>
<dbReference type="GO" id="GO:0043139">
    <property type="term" value="F:5'-3' DNA helicase activity"/>
    <property type="evidence" value="ECO:0007669"/>
    <property type="project" value="UniProtKB-EC"/>
</dbReference>
<dbReference type="OrthoDB" id="1304142at2759"/>
<sequence>MLIRQNLKGKREEINMPVCQRSKRRRCMQRPGKPPQNLEGTPSSLNTTSFCDRTNKIGSGPCNGPQFPSTVTGSPQCLSPRGIVFLNMIQIAFKCYRYDILIGLEVLPMVGNNSGPENVEQFGSEIWEPDDMEIVLEDHDPYDAVYKDLPTTHNVLRKVANCEYCGAIKFPGEGDSFCCRKGKVNIYIPDVPDELCRLKNIRYFNSHFSFTSFGAYVDHRLATAAGTGPGGKGPRHMQLYFYDVDETMAHRAQRSPHLDANFFRTVWDIQIHNNNPYVNTFRHLGQVPNLDEYKIELNTSISVAAIWQDGSDEQRKFQRSIMVYANSGHARFIKAYHGCYDLLAYPLITVISCKYVMGVFTIFFYGGRLFQQWIVDMYIKIESMRLDWVLSGGMLDTLAAGEVDGLKAGKWIVLSKNVLGSDRDVHARFMDATALVARYGRPDYFVTMTCNPYWPEIMEQLVYHAKLLDLHDFLINKGHFGKVAAWAHVAEFQKWGLPHEHFLLIMAKSAKLSGPDDFDTHISEELSDKNKYPLLHQLDGQKVFIRKKWLDKRWVVPYNPILLRHYNCHVNVEVCCSIKSIKYIYKYIYKGHDCSSFSVETCGENGPIEVNEIKQYRKARCITAIEAIYRLYHFPMYSMSPPVLQMQVHLPGMHMVPFNETDKLEDVVQHSQMNREDANAPKYLYREFPEHFRWIKSTKIWMPRKIKCFQIGRLVYAHPKEGERYYLRVLLNHVRGATSFASLRTMRGMLSLSFRDAADMLGLVDIDKSWDDALVQATSFKMPCSLRMMFATITVFCEYTNIRELWDKHFESTVEDYHLTHGSSSSVTQLVLRNLAYIIHSMGKDIRSYGLPELDGSDHTSRDYYRELMEERKIGFEEYDLKIIGSLNAEQRAGFDEIFEHVVNNRGKVFFVDGPAGIGKMYMYRALLAKVRLMNLIAIATATSSIAANIMLGGRTAHSRFKIPIKLDNNSICNFTKQSGTAALLRTASLIIWDEVAMTRRQAVETLDRSLRDIMECPDPFGGKVIVFGGDFRQILLVVPRGTRAQIADTTLQRNSISAEYMRERAILSTRNEHVDGLNARMIDMFPGNEKLKVKKNCPIILLQNLDPHNGLCNGTRLVVRRFEDNAIDVEIVDGQHTRKRVFLPRIPLSPSEDITLPFKFKRKQFPIRLSFAMTINKAQGQMIPNVAIYLPELVSSHGQLYVALSRGVSRKTTWILAKPNNDVDYTGTRTKNIVYSDVLEA</sequence>
<evidence type="ECO:0000259" key="6">
    <source>
        <dbReference type="Pfam" id="PF21530"/>
    </source>
</evidence>
<reference evidence="8" key="3">
    <citation type="submission" date="2018-08" db="UniProtKB">
        <authorList>
            <consortium name="EnsemblPlants"/>
        </authorList>
    </citation>
    <scope>IDENTIFICATION</scope>
    <source>
        <strain evidence="8">Yugu1</strain>
    </source>
</reference>
<dbReference type="Pfam" id="PF05970">
    <property type="entry name" value="PIF1"/>
    <property type="match status" value="1"/>
</dbReference>
<dbReference type="eggNOG" id="KOG0987">
    <property type="taxonomic scope" value="Eukaryota"/>
</dbReference>
<dbReference type="InterPro" id="IPR049163">
    <property type="entry name" value="Pif1-like_2B_dom"/>
</dbReference>
<keyword evidence="3" id="KW-0812">Transmembrane</keyword>
<dbReference type="CDD" id="cd18809">
    <property type="entry name" value="SF1_C_RecD"/>
    <property type="match status" value="1"/>
</dbReference>
<dbReference type="Proteomes" id="UP000004995">
    <property type="component" value="Unassembled WGS sequence"/>
</dbReference>
<dbReference type="GO" id="GO:0005524">
    <property type="term" value="F:ATP binding"/>
    <property type="evidence" value="ECO:0007669"/>
    <property type="project" value="UniProtKB-KW"/>
</dbReference>
<evidence type="ECO:0000256" key="3">
    <source>
        <dbReference type="SAM" id="Phobius"/>
    </source>
</evidence>
<dbReference type="EMBL" id="CM003529">
    <property type="protein sequence ID" value="RCV11597.1"/>
    <property type="molecule type" value="Genomic_DNA"/>
</dbReference>
<gene>
    <name evidence="7" type="ORF">SETIT_2G199000v2</name>
</gene>
<keyword evidence="1" id="KW-0347">Helicase</keyword>
<dbReference type="EnsemblPlants" id="KQL24412">
    <property type="protein sequence ID" value="KQL24412"/>
    <property type="gene ID" value="SETIT_032622mg"/>
</dbReference>
<evidence type="ECO:0000259" key="4">
    <source>
        <dbReference type="Pfam" id="PF05970"/>
    </source>
</evidence>
<keyword evidence="1" id="KW-0547">Nucleotide-binding</keyword>
<comment type="similarity">
    <text evidence="1">Belongs to the helicase family.</text>
</comment>